<dbReference type="SUPFAM" id="SSF47598">
    <property type="entry name" value="Ribbon-helix-helix"/>
    <property type="match status" value="1"/>
</dbReference>
<evidence type="ECO:0000313" key="2">
    <source>
        <dbReference type="EMBL" id="TLS40708.1"/>
    </source>
</evidence>
<comment type="caution">
    <text evidence="2">The sequence shown here is derived from an EMBL/GenBank/DDBJ whole genome shotgun (WGS) entry which is preliminary data.</text>
</comment>
<keyword evidence="3" id="KW-1185">Reference proteome</keyword>
<keyword evidence="2" id="KW-0238">DNA-binding</keyword>
<feature type="domain" description="Arc-like DNA binding" evidence="1">
    <location>
        <begin position="3"/>
        <end position="44"/>
    </location>
</feature>
<dbReference type="Pfam" id="PF03869">
    <property type="entry name" value="Arc"/>
    <property type="match status" value="1"/>
</dbReference>
<dbReference type="GO" id="GO:0003677">
    <property type="term" value="F:DNA binding"/>
    <property type="evidence" value="ECO:0007669"/>
    <property type="project" value="UniProtKB-KW"/>
</dbReference>
<sequence>MIRFSLRIPAGLPERVTAQAAADQRSLNSEILHLLEVDLAAPGQTPDGPAAIRLSLPRYAGNRIPPWPEGRGILRESR</sequence>
<organism evidence="2 3">
    <name type="scientific">Streptomyces montanus</name>
    <dbReference type="NCBI Taxonomy" id="2580423"/>
    <lineage>
        <taxon>Bacteria</taxon>
        <taxon>Bacillati</taxon>
        <taxon>Actinomycetota</taxon>
        <taxon>Actinomycetes</taxon>
        <taxon>Kitasatosporales</taxon>
        <taxon>Streptomycetaceae</taxon>
        <taxon>Streptomyces</taxon>
    </lineage>
</organism>
<evidence type="ECO:0000313" key="3">
    <source>
        <dbReference type="Proteomes" id="UP000305906"/>
    </source>
</evidence>
<gene>
    <name evidence="2" type="ORF">FE633_40100</name>
</gene>
<dbReference type="AlphaFoldDB" id="A0A5R9FGD6"/>
<dbReference type="RefSeq" id="WP_138050091.1">
    <property type="nucleotide sequence ID" value="NZ_VBZC01000071.1"/>
</dbReference>
<dbReference type="Proteomes" id="UP000305906">
    <property type="component" value="Unassembled WGS sequence"/>
</dbReference>
<protein>
    <submittedName>
        <fullName evidence="2">Arc family DNA-binding protein</fullName>
    </submittedName>
</protein>
<dbReference type="GO" id="GO:0006355">
    <property type="term" value="P:regulation of DNA-templated transcription"/>
    <property type="evidence" value="ECO:0007669"/>
    <property type="project" value="InterPro"/>
</dbReference>
<reference evidence="2 3" key="1">
    <citation type="submission" date="2019-05" db="EMBL/GenBank/DDBJ databases">
        <title>Streptomyces sp. NEAU-C151, a novel actinomycete isolated from soil.</title>
        <authorList>
            <person name="Han L."/>
            <person name="Jiang H."/>
        </authorList>
    </citation>
    <scope>NUCLEOTIDE SEQUENCE [LARGE SCALE GENOMIC DNA]</scope>
    <source>
        <strain evidence="2 3">NEAU-C151</strain>
    </source>
</reference>
<proteinExistence type="predicted"/>
<dbReference type="InterPro" id="IPR005569">
    <property type="entry name" value="Arc_DNA-bd_dom"/>
</dbReference>
<dbReference type="Gene3D" id="1.10.1220.10">
    <property type="entry name" value="Met repressor-like"/>
    <property type="match status" value="1"/>
</dbReference>
<accession>A0A5R9FGD6</accession>
<dbReference type="InterPro" id="IPR010985">
    <property type="entry name" value="Ribbon_hlx_hlx"/>
</dbReference>
<dbReference type="EMBL" id="VBZC01000071">
    <property type="protein sequence ID" value="TLS40708.1"/>
    <property type="molecule type" value="Genomic_DNA"/>
</dbReference>
<evidence type="ECO:0000259" key="1">
    <source>
        <dbReference type="Pfam" id="PF03869"/>
    </source>
</evidence>
<dbReference type="InterPro" id="IPR013321">
    <property type="entry name" value="Arc_rbn_hlx_hlx"/>
</dbReference>
<name>A0A5R9FGD6_9ACTN</name>